<dbReference type="HOGENOM" id="CLU_027694_3_1_1"/>
<keyword evidence="7 9" id="KW-0539">Nucleus</keyword>
<name>A0A0D2B422_9PEZI</name>
<comment type="function">
    <text evidence="9">S-adenosyl-L-methionine-dependent methyltransferase that specifically methylates the N(1) position of adenine in helix 25.1 in 25S rRNA. Required both for ribosomal 40S and 60S subunits biogenesis. Required for efficient pre-rRNA cleavage at site A2.</text>
</comment>
<evidence type="ECO:0000256" key="10">
    <source>
        <dbReference type="SAM" id="MobiDB-lite"/>
    </source>
</evidence>
<feature type="compositionally biased region" description="Low complexity" evidence="10">
    <location>
        <begin position="199"/>
        <end position="208"/>
    </location>
</feature>
<dbReference type="InParanoid" id="A0A0D2B422"/>
<evidence type="ECO:0000313" key="12">
    <source>
        <dbReference type="Proteomes" id="UP000053259"/>
    </source>
</evidence>
<dbReference type="InterPro" id="IPR042036">
    <property type="entry name" value="RRP8_N"/>
</dbReference>
<dbReference type="Pfam" id="PF05148">
    <property type="entry name" value="Methyltransf_8"/>
    <property type="match status" value="1"/>
</dbReference>
<feature type="compositionally biased region" description="Basic and acidic residues" evidence="10">
    <location>
        <begin position="164"/>
        <end position="182"/>
    </location>
</feature>
<feature type="compositionally biased region" description="Basic and acidic residues" evidence="10">
    <location>
        <begin position="427"/>
        <end position="445"/>
    </location>
</feature>
<keyword evidence="12" id="KW-1185">Reference proteome</keyword>
<dbReference type="PANTHER" id="PTHR12787:SF0">
    <property type="entry name" value="RIBOSOMAL RNA-PROCESSING PROTEIN 8"/>
    <property type="match status" value="1"/>
</dbReference>
<keyword evidence="4 9" id="KW-0489">Methyltransferase</keyword>
<dbReference type="GO" id="GO:0005730">
    <property type="term" value="C:nucleolus"/>
    <property type="evidence" value="ECO:0007669"/>
    <property type="project" value="UniProtKB-SubCell"/>
</dbReference>
<keyword evidence="6 9" id="KW-0949">S-adenosyl-L-methionine</keyword>
<dbReference type="VEuPathDB" id="FungiDB:PV09_03144"/>
<dbReference type="OrthoDB" id="10258825at2759"/>
<dbReference type="STRING" id="253628.A0A0D2B422"/>
<evidence type="ECO:0000256" key="9">
    <source>
        <dbReference type="RuleBase" id="RU365074"/>
    </source>
</evidence>
<keyword evidence="3 9" id="KW-0698">rRNA processing</keyword>
<sequence>MFSVPGWSITAPLKTQTEPVKIPALPTIRATKSNEEASKKRKRNQGDAEDLKSKKLKPEKRTDKDGKSDISSERINETTGPTGVKAEKKKKKKEKGKEKAALKGKILTQDPDRDIPEKADISKAKEKNNRQSEKEDVKVGAEERLDQAHSSEKRDKKARRKEKKAKEAAMGKEHSAGADNRQEVTQSSKSLSANTTNDPKLTATSTATPALTPLQASMQSKLASARFRYLNEKLYTTASTEALEMFKNEPKTFEEYHSGFRRQVEVWPENPVDGYISDIKRRGAVKSGQKGSNKDGRPLPRSQGVCTIADLGCGDAKLATELQKSQDKLNIKILSYDLHSQSPLVTRADIAHLPLPNGSVNVSIFCLALMGTNWPDFIDEAYRVLHWKGELWVAEIKSRFGHVGKKSGAGKVVDHSVGNKKKKPRSRMSEAEKRREDEVRKHEDETLAAEVDGVKVEADDDDETDVRAFVHVLASRGFVLDEEFQVDKSNKMFVKMRFLKAAQPTKGKNVSKGAEGSTWKPKGKKFLETGGEVDEAKVLKPCVYKLR</sequence>
<feature type="compositionally biased region" description="Basic and acidic residues" evidence="10">
    <location>
        <begin position="32"/>
        <end position="53"/>
    </location>
</feature>
<protein>
    <recommendedName>
        <fullName evidence="8 9">Ribosomal RNA-processing protein 8</fullName>
        <ecNumber evidence="9">2.1.1.-</ecNumber>
    </recommendedName>
</protein>
<comment type="subcellular location">
    <subcellularLocation>
        <location evidence="1 9">Nucleus</location>
        <location evidence="1 9">Nucleolus</location>
    </subcellularLocation>
</comment>
<dbReference type="FunFam" id="1.10.10.2150:FF:000001">
    <property type="entry name" value="Ribosomal RNA-processing protein 8"/>
    <property type="match status" value="1"/>
</dbReference>
<evidence type="ECO:0000256" key="5">
    <source>
        <dbReference type="ARBA" id="ARBA00022679"/>
    </source>
</evidence>
<evidence type="ECO:0000256" key="1">
    <source>
        <dbReference type="ARBA" id="ARBA00004604"/>
    </source>
</evidence>
<comment type="similarity">
    <text evidence="2 9">Belongs to the methyltransferase superfamily. RRP8 family.</text>
</comment>
<dbReference type="GO" id="GO:0016433">
    <property type="term" value="F:rRNA (adenine) methyltransferase activity"/>
    <property type="evidence" value="ECO:0007669"/>
    <property type="project" value="UniProtKB-ARBA"/>
</dbReference>
<proteinExistence type="inferred from homology"/>
<dbReference type="SUPFAM" id="SSF53335">
    <property type="entry name" value="S-adenosyl-L-methionine-dependent methyltransferases"/>
    <property type="match status" value="1"/>
</dbReference>
<dbReference type="Gene3D" id="3.40.50.150">
    <property type="entry name" value="Vaccinia Virus protein VP39"/>
    <property type="match status" value="1"/>
</dbReference>
<dbReference type="RefSeq" id="XP_016215828.1">
    <property type="nucleotide sequence ID" value="XM_016356305.1"/>
</dbReference>
<evidence type="ECO:0000256" key="8">
    <source>
        <dbReference type="ARBA" id="ARBA00076672"/>
    </source>
</evidence>
<dbReference type="GeneID" id="27311117"/>
<dbReference type="InterPro" id="IPR029063">
    <property type="entry name" value="SAM-dependent_MTases_sf"/>
</dbReference>
<organism evidence="11 12">
    <name type="scientific">Verruconis gallopava</name>
    <dbReference type="NCBI Taxonomy" id="253628"/>
    <lineage>
        <taxon>Eukaryota</taxon>
        <taxon>Fungi</taxon>
        <taxon>Dikarya</taxon>
        <taxon>Ascomycota</taxon>
        <taxon>Pezizomycotina</taxon>
        <taxon>Dothideomycetes</taxon>
        <taxon>Pleosporomycetidae</taxon>
        <taxon>Venturiales</taxon>
        <taxon>Sympoventuriaceae</taxon>
        <taxon>Verruconis</taxon>
    </lineage>
</organism>
<dbReference type="EC" id="2.1.1.-" evidence="9"/>
<dbReference type="InterPro" id="IPR007823">
    <property type="entry name" value="RRP8"/>
</dbReference>
<dbReference type="Gene3D" id="1.10.10.2150">
    <property type="entry name" value="Ribosomal RNA-processing protein 8, N-terminal domain"/>
    <property type="match status" value="1"/>
</dbReference>
<dbReference type="EMBL" id="KN847536">
    <property type="protein sequence ID" value="KIW05959.1"/>
    <property type="molecule type" value="Genomic_DNA"/>
</dbReference>
<dbReference type="GO" id="GO:0042273">
    <property type="term" value="P:ribosomal large subunit biogenesis"/>
    <property type="evidence" value="ECO:0007669"/>
    <property type="project" value="TreeGrafter"/>
</dbReference>
<evidence type="ECO:0000313" key="11">
    <source>
        <dbReference type="EMBL" id="KIW05959.1"/>
    </source>
</evidence>
<feature type="region of interest" description="Disordered" evidence="10">
    <location>
        <begin position="1"/>
        <end position="208"/>
    </location>
</feature>
<dbReference type="PANTHER" id="PTHR12787">
    <property type="entry name" value="RIBOSOMAL RNA-PROCESSING PROTEIN 8"/>
    <property type="match status" value="1"/>
</dbReference>
<feature type="region of interest" description="Disordered" evidence="10">
    <location>
        <begin position="279"/>
        <end position="301"/>
    </location>
</feature>
<feature type="region of interest" description="Disordered" evidence="10">
    <location>
        <begin position="404"/>
        <end position="446"/>
    </location>
</feature>
<reference evidence="11 12" key="1">
    <citation type="submission" date="2015-01" db="EMBL/GenBank/DDBJ databases">
        <title>The Genome Sequence of Ochroconis gallopava CBS43764.</title>
        <authorList>
            <consortium name="The Broad Institute Genomics Platform"/>
            <person name="Cuomo C."/>
            <person name="de Hoog S."/>
            <person name="Gorbushina A."/>
            <person name="Stielow B."/>
            <person name="Teixiera M."/>
            <person name="Abouelleil A."/>
            <person name="Chapman S.B."/>
            <person name="Priest M."/>
            <person name="Young S.K."/>
            <person name="Wortman J."/>
            <person name="Nusbaum C."/>
            <person name="Birren B."/>
        </authorList>
    </citation>
    <scope>NUCLEOTIDE SEQUENCE [LARGE SCALE GENOMIC DNA]</scope>
    <source>
        <strain evidence="11 12">CBS 43764</strain>
    </source>
</reference>
<evidence type="ECO:0000256" key="4">
    <source>
        <dbReference type="ARBA" id="ARBA00022603"/>
    </source>
</evidence>
<evidence type="ECO:0000256" key="6">
    <source>
        <dbReference type="ARBA" id="ARBA00022691"/>
    </source>
</evidence>
<accession>A0A0D2B422</accession>
<feature type="compositionally biased region" description="Basic and acidic residues" evidence="10">
    <location>
        <begin position="110"/>
        <end position="155"/>
    </location>
</feature>
<evidence type="ECO:0000256" key="3">
    <source>
        <dbReference type="ARBA" id="ARBA00022552"/>
    </source>
</evidence>
<dbReference type="Proteomes" id="UP000053259">
    <property type="component" value="Unassembled WGS sequence"/>
</dbReference>
<dbReference type="AlphaFoldDB" id="A0A0D2B422"/>
<evidence type="ECO:0000256" key="7">
    <source>
        <dbReference type="ARBA" id="ARBA00023242"/>
    </source>
</evidence>
<feature type="compositionally biased region" description="Basic and acidic residues" evidence="10">
    <location>
        <begin position="59"/>
        <end position="76"/>
    </location>
</feature>
<evidence type="ECO:0000256" key="2">
    <source>
        <dbReference type="ARBA" id="ARBA00006301"/>
    </source>
</evidence>
<feature type="compositionally biased region" description="Polar residues" evidence="10">
    <location>
        <begin position="183"/>
        <end position="198"/>
    </location>
</feature>
<gene>
    <name evidence="11" type="ORF">PV09_03144</name>
</gene>
<keyword evidence="5 9" id="KW-0808">Transferase</keyword>